<comment type="caution">
    <text evidence="2">The sequence shown here is derived from an EMBL/GenBank/DDBJ whole genome shotgun (WGS) entry which is preliminary data.</text>
</comment>
<sequence length="939" mass="107074">MYISSDRADCAFAIRTLGQRLSAPNADDWNAVQKLAAYMRSTAGYALHLTPKAKGYSILQDGTQHDGTNHLLETFSDSDWCGSHQNRRSMSAAVHFLDGAAVFFSCRGLTIKLPDNWLTANVLQQRLDTPGAQEDGDDYDDWQVVPMVRAWRAWAMVSSAIALSLGSWLWHVSSNARTDTDALPMAVAPAELGFREILLFMMYGFVERGPTDRKGKERASELVELQKLCDALWAEQKSDKDAKYWERMGKMEEEKRRKREEEKAAAEEKERKEQEARERLEKAAAEEEEKQKQKARETLEKAAEENERREAARKAKEEEAAAAAQAAAVAEEKARKAAAAEEQRKRKAATAAADERKKMEEAEAEERKEQEARKEKKRIEELEKELAELRGETRSEAGSTKGEEGKTEQQEQASSSTVDPETKSKGPPNPEQYQRGAPKLDEDTDRNFYAVFPYDGNDYQWKWNSDSCFWYYYDLKNRCWHKQEGKDVKGKQTCLSQESKWLQAKGKEKERTKEKKTRKVLPRTRLSTTTSKQEGKKQKEEEAAAQTSSEEDQQQESKSEERIKGLGPKKQRKERSKEEDEEQRQSKAKTGPKEQVKALGSLKQNAVPGTIVKLLAVTKGGPVEAQFLKEELCGLTHSHLEWPDGALRDDLLGKRQNDIMGKLENPEDQPIVDSWRCKDLFTEKTPNARVQKGKLWEPDEAEIRLIREEIAREQAGSELVVREREWRESLERLEVSGFWRIRGFLAKPLGDGWIELALREFYKEAQERVSSGFQDNWIEKCHLITGGDVREVKRLPDLDSVAGVQVHVRLLKLRPRKLPPTRKQLRKQPSEAKRTAQQAVEEAAENSETEVVEGLKVRRKEDGWLELAARTLDEYKNDMEILAVKVADGTVQSCCMKHAKGWSNELYQVNFKTGELNVPKGKKSVEADLARVQICLADD</sequence>
<evidence type="ECO:0000256" key="1">
    <source>
        <dbReference type="SAM" id="MobiDB-lite"/>
    </source>
</evidence>
<proteinExistence type="predicted"/>
<evidence type="ECO:0008006" key="4">
    <source>
        <dbReference type="Google" id="ProtNLM"/>
    </source>
</evidence>
<feature type="compositionally biased region" description="Basic and acidic residues" evidence="1">
    <location>
        <begin position="353"/>
        <end position="409"/>
    </location>
</feature>
<accession>A0A1Q9C104</accession>
<protein>
    <recommendedName>
        <fullName evidence="4">Reticulocyte-binding protein 2-like a</fullName>
    </recommendedName>
</protein>
<feature type="compositionally biased region" description="Basic and acidic residues" evidence="1">
    <location>
        <begin position="330"/>
        <end position="344"/>
    </location>
</feature>
<feature type="region of interest" description="Disordered" evidence="1">
    <location>
        <begin position="502"/>
        <end position="601"/>
    </location>
</feature>
<gene>
    <name evidence="2" type="ORF">AK812_SmicGene43442</name>
</gene>
<reference evidence="2 3" key="1">
    <citation type="submission" date="2016-02" db="EMBL/GenBank/DDBJ databases">
        <title>Genome analysis of coral dinoflagellate symbionts highlights evolutionary adaptations to a symbiotic lifestyle.</title>
        <authorList>
            <person name="Aranda M."/>
            <person name="Li Y."/>
            <person name="Liew Y.J."/>
            <person name="Baumgarten S."/>
            <person name="Simakov O."/>
            <person name="Wilson M."/>
            <person name="Piel J."/>
            <person name="Ashoor H."/>
            <person name="Bougouffa S."/>
            <person name="Bajic V.B."/>
            <person name="Ryu T."/>
            <person name="Ravasi T."/>
            <person name="Bayer T."/>
            <person name="Micklem G."/>
            <person name="Kim H."/>
            <person name="Bhak J."/>
            <person name="Lajeunesse T.C."/>
            <person name="Voolstra C.R."/>
        </authorList>
    </citation>
    <scope>NUCLEOTIDE SEQUENCE [LARGE SCALE GENOMIC DNA]</scope>
    <source>
        <strain evidence="2 3">CCMP2467</strain>
    </source>
</reference>
<dbReference type="AlphaFoldDB" id="A0A1Q9C104"/>
<feature type="region of interest" description="Disordered" evidence="1">
    <location>
        <begin position="251"/>
        <end position="445"/>
    </location>
</feature>
<feature type="compositionally biased region" description="Basic and acidic residues" evidence="1">
    <location>
        <begin position="533"/>
        <end position="542"/>
    </location>
</feature>
<name>A0A1Q9C104_SYMMI</name>
<keyword evidence="3" id="KW-1185">Reference proteome</keyword>
<feature type="compositionally biased region" description="Basic and acidic residues" evidence="1">
    <location>
        <begin position="251"/>
        <end position="319"/>
    </location>
</feature>
<evidence type="ECO:0000313" key="2">
    <source>
        <dbReference type="EMBL" id="OLP76596.1"/>
    </source>
</evidence>
<dbReference type="EMBL" id="LSRX01001974">
    <property type="protein sequence ID" value="OLP76596.1"/>
    <property type="molecule type" value="Genomic_DNA"/>
</dbReference>
<feature type="compositionally biased region" description="Basic and acidic residues" evidence="1">
    <location>
        <begin position="555"/>
        <end position="564"/>
    </location>
</feature>
<evidence type="ECO:0000313" key="3">
    <source>
        <dbReference type="Proteomes" id="UP000186817"/>
    </source>
</evidence>
<dbReference type="OrthoDB" id="10505518at2759"/>
<organism evidence="2 3">
    <name type="scientific">Symbiodinium microadriaticum</name>
    <name type="common">Dinoflagellate</name>
    <name type="synonym">Zooxanthella microadriatica</name>
    <dbReference type="NCBI Taxonomy" id="2951"/>
    <lineage>
        <taxon>Eukaryota</taxon>
        <taxon>Sar</taxon>
        <taxon>Alveolata</taxon>
        <taxon>Dinophyceae</taxon>
        <taxon>Suessiales</taxon>
        <taxon>Symbiodiniaceae</taxon>
        <taxon>Symbiodinium</taxon>
    </lineage>
</organism>
<dbReference type="Proteomes" id="UP000186817">
    <property type="component" value="Unassembled WGS sequence"/>
</dbReference>